<dbReference type="Gene3D" id="3.40.50.150">
    <property type="entry name" value="Vaccinia Virus protein VP39"/>
    <property type="match status" value="1"/>
</dbReference>
<dbReference type="PROSITE" id="PS50075">
    <property type="entry name" value="CARRIER"/>
    <property type="match status" value="1"/>
</dbReference>
<dbReference type="InterPro" id="IPR001227">
    <property type="entry name" value="Ac_transferase_dom_sf"/>
</dbReference>
<dbReference type="InterPro" id="IPR006162">
    <property type="entry name" value="Ppantetheine_attach_site"/>
</dbReference>
<feature type="compositionally biased region" description="Polar residues" evidence="8">
    <location>
        <begin position="1620"/>
        <end position="1632"/>
    </location>
</feature>
<keyword evidence="13" id="KW-1185">Reference proteome</keyword>
<dbReference type="GO" id="GO:0031177">
    <property type="term" value="F:phosphopantetheine binding"/>
    <property type="evidence" value="ECO:0007669"/>
    <property type="project" value="InterPro"/>
</dbReference>
<evidence type="ECO:0000313" key="12">
    <source>
        <dbReference type="EMBL" id="KAJ6441026.1"/>
    </source>
</evidence>
<dbReference type="InterPro" id="IPR049900">
    <property type="entry name" value="PKS_mFAS_DH"/>
</dbReference>
<dbReference type="SMART" id="SM00823">
    <property type="entry name" value="PKS_PP"/>
    <property type="match status" value="1"/>
</dbReference>
<dbReference type="Gene3D" id="3.40.47.10">
    <property type="match status" value="1"/>
</dbReference>
<evidence type="ECO:0000259" key="9">
    <source>
        <dbReference type="PROSITE" id="PS50075"/>
    </source>
</evidence>
<protein>
    <submittedName>
        <fullName evidence="12">Methylphloroacetophenone synthase</fullName>
    </submittedName>
</protein>
<dbReference type="GO" id="GO:0004312">
    <property type="term" value="F:fatty acid synthase activity"/>
    <property type="evidence" value="ECO:0007669"/>
    <property type="project" value="TreeGrafter"/>
</dbReference>
<sequence>MEWLLKHLEEAKLQHERDEEPYLRIGCNLGWMKLDQYYALTEDSPAYLASLVLHPAFRWSTVESQWSDHPDWLTRGRTAVQELWEEYRRSRDEEEIGMYGALAVRLAFAIGAYVDLDSLQNGHYSCLASYISVLRDENGATITVPSARISAVLMDLAAEGITANDTGLRGRYHTKSHQGIPEKVVASCREHGPVCFGKQQIVRSNGDGDIFPYGDTVMGALCDILVRSSNWYSTISKAALRLPKVDKSPFILVIGSDAMPLSVSRSVKIVRLGLPGLKVPPPKGEFKQQYPQHSVAVIGISCKCAGADTIDEFWQLLESGTSMVQPVPPDRWPKELSPRGGSVKTQFWGNFITGIELFDHHFFKKSSREAASMDPQQRLLLQCAYHALESAGYFSSPSRPSDVGCYLGLCATDYDANAASHPPNAFSSLGTLRAFLSGKISHYFNWSGPSITYDTACSSSAVAIHSACRALQADECSLALAGGVALFTSPYLFENLSAAHFLSPTGATRPFDAKADGYCRGEGVGLVVLKKLSAALADGDDILAVIGGSAINQSSGCGPITVPAQESQVALYRKVTDQAGVRPHQVSFVESHGTGTPVGDPIEMESIRAVFGGQHRGSDLIVSSVKGNIGHLEGASGVVGLIKAILQIANRVAVRQASFQSLCPKIPSLGPDRITIPTSNIALTDTFLVACVNNYGAAGSNSALMIMEPPSNSEACRSKKSLLPSKYPIFISGHSVLSVVAYCEVLRDYCYNKADKKLLLGSIAFHLARRQNQDLPYALITEAADIVNLEAGLTRQLTDSTCSVTRRQAGPPLVLVFGGQVRDCVTLSKELWQQSGILRYHLDRCDEILRLMGHRGLYAFIFESSPIGDIVALHTAVFAVQYATARAWLDCGLAVTALVGHSLGYLTALSVSGVLSLEDGLKLVAGRATLMKTHWGEELGAMIAVEADLEALSTISHSLEIACYNGPSSHVLVGDKLAVEEFQYAASQKGIRSKRLGVTHGYHSRFTDPIIPPLIALASGLRYNQGTIPIETCTSNSNETTPLAAQVAQHTRDPVFFGQAIQRLVQKLGACTWLEAGSDTGVMGMIRRALDKSELAQHGFQPMSLGNSASLDNVVDTTLELWRKGHNVQFWNFHVRQSLHYDSLRLPSYQFEKHRHWLELLPPTSAASAVASDAAISTLSQPNQMPALVTLIKQDAGGALFTINPQCHEYQRLVSGHVVAGSPLCPATLYMEIAARACTLITIRSPGHLLEFSNLRIDSPLGLGTDRDVIITLRQLGDRHWDFSITSKVHVQDRVHTTVTSHAQGAVKLQTDSETVGREFARYERLADSEAIDSLYRDPTSESVRGAVLYDLFSRVVEYSDEYRGLRSVAARNGRIAGTVTETVGDATITRPGIVDSFMQVAGIHANSLRPCHPDDVFVFTKLERLQFGPGFESSLAEKTSPSWIIFSNTIPSGSKDLANDIFVFDSISRQIVLLILGAQFSHVRLSSLTRFLSGAKGCGKNTSSSALESDHVVPTRTTEEVSATVQITPPPMLATTRADRDSIMSQVLEIFEKVAEVPCAAVRGDMSVDDLGIDSLMMIEVISELSRAFAVDLPIEDMVTLADVDSLVTYMQRKCGETEGSSAATPDTTLTGPFGSDSVAPTPSSPHSSTLMPLDCEASLHQSPTHEGLAVGRSVPKLEPPPPLTGPTSLQYANLRDLYNTFEEIRYNFDSFSQKEGFANFWSHVYPYQKRLVISYAADAFRKLGADLAAMPAGRTLPRLSVLSKHSHLLERMHEILADGEFICRQRMSCYTRTSKPFDLPAPGVLLQEVVDKFPQHAPEHRLLDLTGSRLAECLVGNIDPLALLFGNMANRQLLADVYDMAPMCRAMTRLLADFLVRAFPPTDNGKTFHLLEVGGGTGKRSMCPRSRVVQNGVKTVLKPSLGGTAKFIVDYLTHSGVPCTYTFTDISPALVGAAKKTLSAYSCVRYATLDAEVPPAADLEGKFHAIISTNCIHATRNATASLENLRRMLRPDDGILALVEFTEGLYWFDLVYGLLDGWWLFTDGRKHALADTGFWERGLQVAGYERVSWTEGDTHESKTLRLICGFNHPAGIAQQDGRLHHVGKRTGIPLETVVWKTVNSLELCADIYYPTQGDDETRRKRPVALLFHGGGHVLFTRKDIHMKHIKELLDRGFLPVSVDYRLCPEVNLAQGPMMDVCDALSWARSTLPYLELARADIHIDTNALAGVGWSSGGHLAMTLAYTANARGIRPPDVVLAFYCPSNFEDEWWTTPTYPKHVKESPNTKYDLLEGVCNEPIARYNPRGAPGAPMSLSDPRWRIIIHYNWKSQILPVLITGLPSNSAAAETGCDFQSLPKPSIEAIRAVSPFAQIVAGAYLTPTFMVHGTCDDLIPWEQSRDTVDALRAAGVAAGLATAEGSGHAFDLWADEDPMQTGWAAVQEGYEFLCRHVF</sequence>
<dbReference type="Gene3D" id="1.10.1200.10">
    <property type="entry name" value="ACP-like"/>
    <property type="match status" value="1"/>
</dbReference>
<keyword evidence="2" id="KW-0596">Phosphopantetheine</keyword>
<dbReference type="SMART" id="SM00826">
    <property type="entry name" value="PKS_DH"/>
    <property type="match status" value="1"/>
</dbReference>
<dbReference type="Pfam" id="PF18558">
    <property type="entry name" value="HTH_51"/>
    <property type="match status" value="1"/>
</dbReference>
<dbReference type="CDD" id="cd00833">
    <property type="entry name" value="PKS"/>
    <property type="match status" value="1"/>
</dbReference>
<feature type="region of interest" description="Disordered" evidence="8">
    <location>
        <begin position="1617"/>
        <end position="1651"/>
    </location>
</feature>
<dbReference type="InterPro" id="IPR020841">
    <property type="entry name" value="PKS_Beta-ketoAc_synthase_dom"/>
</dbReference>
<dbReference type="GO" id="GO:0044550">
    <property type="term" value="P:secondary metabolite biosynthetic process"/>
    <property type="evidence" value="ECO:0007669"/>
    <property type="project" value="TreeGrafter"/>
</dbReference>
<evidence type="ECO:0000256" key="3">
    <source>
        <dbReference type="ARBA" id="ARBA00022553"/>
    </source>
</evidence>
<dbReference type="InterPro" id="IPR049552">
    <property type="entry name" value="PKS_DH_N"/>
</dbReference>
<keyword evidence="3" id="KW-0597">Phosphoprotein</keyword>
<evidence type="ECO:0000256" key="1">
    <source>
        <dbReference type="ARBA" id="ARBA00004721"/>
    </source>
</evidence>
<dbReference type="Pfam" id="PF00550">
    <property type="entry name" value="PP-binding"/>
    <property type="match status" value="1"/>
</dbReference>
<dbReference type="InterPro" id="IPR050091">
    <property type="entry name" value="PKS_NRPS_Biosynth_Enz"/>
</dbReference>
<dbReference type="InterPro" id="IPR009081">
    <property type="entry name" value="PP-bd_ACP"/>
</dbReference>
<dbReference type="SUPFAM" id="SSF53335">
    <property type="entry name" value="S-adenosyl-L-methionine-dependent methyltransferases"/>
    <property type="match status" value="1"/>
</dbReference>
<gene>
    <name evidence="12" type="ORF">O9K51_06820</name>
</gene>
<dbReference type="Pfam" id="PF00698">
    <property type="entry name" value="Acyl_transf_1"/>
    <property type="match status" value="1"/>
</dbReference>
<dbReference type="Gene3D" id="3.40.366.10">
    <property type="entry name" value="Malonyl-Coenzyme A Acyl Carrier Protein, domain 2"/>
    <property type="match status" value="1"/>
</dbReference>
<feature type="active site" description="Proton acceptor; for dehydratase activity" evidence="7">
    <location>
        <position position="1217"/>
    </location>
</feature>
<dbReference type="SUPFAM" id="SSF47336">
    <property type="entry name" value="ACP-like"/>
    <property type="match status" value="1"/>
</dbReference>
<dbReference type="InterPro" id="IPR020806">
    <property type="entry name" value="PKS_PP-bd"/>
</dbReference>
<accession>A0AB34FRR7</accession>
<feature type="region of interest" description="C-terminal hotdog fold" evidence="7">
    <location>
        <begin position="1341"/>
        <end position="1490"/>
    </location>
</feature>
<evidence type="ECO:0000256" key="4">
    <source>
        <dbReference type="ARBA" id="ARBA00022603"/>
    </source>
</evidence>
<dbReference type="PROSITE" id="PS00012">
    <property type="entry name" value="PHOSPHOPANTETHEINE"/>
    <property type="match status" value="1"/>
</dbReference>
<evidence type="ECO:0000256" key="5">
    <source>
        <dbReference type="ARBA" id="ARBA00022679"/>
    </source>
</evidence>
<evidence type="ECO:0000256" key="6">
    <source>
        <dbReference type="ARBA" id="ARBA00023268"/>
    </source>
</evidence>
<keyword evidence="4" id="KW-0489">Methyltransferase</keyword>
<dbReference type="SUPFAM" id="SSF53474">
    <property type="entry name" value="alpha/beta-Hydrolases"/>
    <property type="match status" value="1"/>
</dbReference>
<dbReference type="SUPFAM" id="SSF55048">
    <property type="entry name" value="Probable ACP-binding domain of malonyl-CoA ACP transacylase"/>
    <property type="match status" value="1"/>
</dbReference>
<dbReference type="SUPFAM" id="SSF52151">
    <property type="entry name" value="FabD/lysophospholipase-like"/>
    <property type="match status" value="1"/>
</dbReference>
<evidence type="ECO:0000259" key="11">
    <source>
        <dbReference type="PROSITE" id="PS52019"/>
    </source>
</evidence>
<evidence type="ECO:0000313" key="13">
    <source>
        <dbReference type="Proteomes" id="UP001163105"/>
    </source>
</evidence>
<feature type="active site" description="Proton donor; for dehydratase activity" evidence="7">
    <location>
        <position position="1396"/>
    </location>
</feature>
<proteinExistence type="predicted"/>
<dbReference type="InterPro" id="IPR029058">
    <property type="entry name" value="AB_hydrolase_fold"/>
</dbReference>
<dbReference type="Gene3D" id="3.30.70.3290">
    <property type="match status" value="1"/>
</dbReference>
<feature type="region of interest" description="N-terminal hotdog fold" evidence="7">
    <location>
        <begin position="1185"/>
        <end position="1314"/>
    </location>
</feature>
<dbReference type="InterPro" id="IPR014031">
    <property type="entry name" value="Ketoacyl_synth_C"/>
</dbReference>
<dbReference type="PANTHER" id="PTHR43775:SF21">
    <property type="entry name" value="NON-REDUCING POLYKETIDE SYNTHASE AUSA-RELATED"/>
    <property type="match status" value="1"/>
</dbReference>
<dbReference type="Pfam" id="PF00109">
    <property type="entry name" value="ketoacyl-synt"/>
    <property type="match status" value="1"/>
</dbReference>
<evidence type="ECO:0000259" key="10">
    <source>
        <dbReference type="PROSITE" id="PS52004"/>
    </source>
</evidence>
<dbReference type="InterPro" id="IPR013217">
    <property type="entry name" value="Methyltransf_12"/>
</dbReference>
<dbReference type="PANTHER" id="PTHR43775">
    <property type="entry name" value="FATTY ACID SYNTHASE"/>
    <property type="match status" value="1"/>
</dbReference>
<dbReference type="Gene3D" id="3.40.50.1820">
    <property type="entry name" value="alpha/beta hydrolase"/>
    <property type="match status" value="1"/>
</dbReference>
<dbReference type="InterPro" id="IPR049492">
    <property type="entry name" value="BD-FAE-like_dom"/>
</dbReference>
<dbReference type="GO" id="GO:0006633">
    <property type="term" value="P:fatty acid biosynthetic process"/>
    <property type="evidence" value="ECO:0007669"/>
    <property type="project" value="TreeGrafter"/>
</dbReference>
<dbReference type="Pfam" id="PF20434">
    <property type="entry name" value="BD-FAE"/>
    <property type="match status" value="1"/>
</dbReference>
<feature type="domain" description="Ketosynthase family 3 (KS3)" evidence="10">
    <location>
        <begin position="292"/>
        <end position="708"/>
    </location>
</feature>
<dbReference type="SUPFAM" id="SSF53901">
    <property type="entry name" value="Thiolase-like"/>
    <property type="match status" value="1"/>
</dbReference>
<dbReference type="SMART" id="SM00825">
    <property type="entry name" value="PKS_KS"/>
    <property type="match status" value="1"/>
</dbReference>
<dbReference type="InterPro" id="IPR016036">
    <property type="entry name" value="Malonyl_transacylase_ACP-bd"/>
</dbReference>
<keyword evidence="6" id="KW-0511">Multifunctional enzyme</keyword>
<dbReference type="Proteomes" id="UP001163105">
    <property type="component" value="Unassembled WGS sequence"/>
</dbReference>
<comment type="caution">
    <text evidence="12">The sequence shown here is derived from an EMBL/GenBank/DDBJ whole genome shotgun (WGS) entry which is preliminary data.</text>
</comment>
<dbReference type="InterPro" id="IPR016039">
    <property type="entry name" value="Thiolase-like"/>
</dbReference>
<feature type="domain" description="PKS/mFAS DH" evidence="11">
    <location>
        <begin position="1185"/>
        <end position="1490"/>
    </location>
</feature>
<dbReference type="Gene3D" id="3.10.129.110">
    <property type="entry name" value="Polyketide synthase dehydratase"/>
    <property type="match status" value="1"/>
</dbReference>
<dbReference type="InterPro" id="IPR036736">
    <property type="entry name" value="ACP-like_sf"/>
</dbReference>
<dbReference type="Pfam" id="PF21089">
    <property type="entry name" value="PKS_DH_N"/>
    <property type="match status" value="1"/>
</dbReference>
<dbReference type="GO" id="GO:0032259">
    <property type="term" value="P:methylation"/>
    <property type="evidence" value="ECO:0007669"/>
    <property type="project" value="UniProtKB-KW"/>
</dbReference>
<dbReference type="InterPro" id="IPR016035">
    <property type="entry name" value="Acyl_Trfase/lysoPLipase"/>
</dbReference>
<dbReference type="InterPro" id="IPR042104">
    <property type="entry name" value="PKS_dehydratase_sf"/>
</dbReference>
<feature type="domain" description="Carrier" evidence="9">
    <location>
        <begin position="1539"/>
        <end position="1616"/>
    </location>
</feature>
<feature type="compositionally biased region" description="Polar residues" evidence="8">
    <location>
        <begin position="1640"/>
        <end position="1651"/>
    </location>
</feature>
<dbReference type="Pfam" id="PF02801">
    <property type="entry name" value="Ketoacyl-synt_C"/>
    <property type="match status" value="1"/>
</dbReference>
<keyword evidence="5" id="KW-0808">Transferase</keyword>
<organism evidence="12 13">
    <name type="scientific">Purpureocillium lavendulum</name>
    <dbReference type="NCBI Taxonomy" id="1247861"/>
    <lineage>
        <taxon>Eukaryota</taxon>
        <taxon>Fungi</taxon>
        <taxon>Dikarya</taxon>
        <taxon>Ascomycota</taxon>
        <taxon>Pezizomycotina</taxon>
        <taxon>Sordariomycetes</taxon>
        <taxon>Hypocreomycetidae</taxon>
        <taxon>Hypocreales</taxon>
        <taxon>Ophiocordycipitaceae</taxon>
        <taxon>Purpureocillium</taxon>
    </lineage>
</organism>
<name>A0AB34FRR7_9HYPO</name>
<dbReference type="InterPro" id="IPR041068">
    <property type="entry name" value="HTH_51"/>
</dbReference>
<comment type="pathway">
    <text evidence="1">Secondary metabolite biosynthesis; terpenoid biosynthesis.</text>
</comment>
<reference evidence="12" key="1">
    <citation type="submission" date="2023-01" db="EMBL/GenBank/DDBJ databases">
        <title>The growth and conidiation of Purpureocillium lavendulum are regulated by nitrogen source and histone H3K14 acetylation.</title>
        <authorList>
            <person name="Tang P."/>
            <person name="Han J."/>
            <person name="Zhang C."/>
            <person name="Tang P."/>
            <person name="Qi F."/>
            <person name="Zhang K."/>
            <person name="Liang L."/>
        </authorList>
    </citation>
    <scope>NUCLEOTIDE SEQUENCE</scope>
    <source>
        <strain evidence="12">YMF1.00683</strain>
    </source>
</reference>
<dbReference type="InterPro" id="IPR014043">
    <property type="entry name" value="Acyl_transferase_dom"/>
</dbReference>
<evidence type="ECO:0000256" key="8">
    <source>
        <dbReference type="SAM" id="MobiDB-lite"/>
    </source>
</evidence>
<evidence type="ECO:0000256" key="2">
    <source>
        <dbReference type="ARBA" id="ARBA00022450"/>
    </source>
</evidence>
<dbReference type="GO" id="GO:0008168">
    <property type="term" value="F:methyltransferase activity"/>
    <property type="evidence" value="ECO:0007669"/>
    <property type="project" value="UniProtKB-KW"/>
</dbReference>
<dbReference type="EMBL" id="JAQHRD010000005">
    <property type="protein sequence ID" value="KAJ6441026.1"/>
    <property type="molecule type" value="Genomic_DNA"/>
</dbReference>
<dbReference type="InterPro" id="IPR029063">
    <property type="entry name" value="SAM-dependent_MTases_sf"/>
</dbReference>
<dbReference type="Pfam" id="PF08242">
    <property type="entry name" value="Methyltransf_12"/>
    <property type="match status" value="1"/>
</dbReference>
<dbReference type="SMART" id="SM00827">
    <property type="entry name" value="PKS_AT"/>
    <property type="match status" value="1"/>
</dbReference>
<evidence type="ECO:0000256" key="7">
    <source>
        <dbReference type="PROSITE-ProRule" id="PRU01363"/>
    </source>
</evidence>
<dbReference type="InterPro" id="IPR014030">
    <property type="entry name" value="Ketoacyl_synth_N"/>
</dbReference>
<dbReference type="PROSITE" id="PS52019">
    <property type="entry name" value="PKS_MFAS_DH"/>
    <property type="match status" value="1"/>
</dbReference>
<dbReference type="PROSITE" id="PS52004">
    <property type="entry name" value="KS3_2"/>
    <property type="match status" value="1"/>
</dbReference>
<dbReference type="InterPro" id="IPR020807">
    <property type="entry name" value="PKS_DH"/>
</dbReference>